<feature type="transmembrane region" description="Helical" evidence="5">
    <location>
        <begin position="252"/>
        <end position="273"/>
    </location>
</feature>
<feature type="transmembrane region" description="Helical" evidence="5">
    <location>
        <begin position="189"/>
        <end position="209"/>
    </location>
</feature>
<evidence type="ECO:0000256" key="2">
    <source>
        <dbReference type="ARBA" id="ARBA00022692"/>
    </source>
</evidence>
<dbReference type="CDD" id="cd16914">
    <property type="entry name" value="EcfT"/>
    <property type="match status" value="1"/>
</dbReference>
<evidence type="ECO:0000256" key="5">
    <source>
        <dbReference type="SAM" id="Phobius"/>
    </source>
</evidence>
<dbReference type="EMBL" id="PIOD01000025">
    <property type="protein sequence ID" value="RDW15551.1"/>
    <property type="molecule type" value="Genomic_DNA"/>
</dbReference>
<evidence type="ECO:0000313" key="7">
    <source>
        <dbReference type="Proteomes" id="UP000256520"/>
    </source>
</evidence>
<feature type="transmembrane region" description="Helical" evidence="5">
    <location>
        <begin position="109"/>
        <end position="130"/>
    </location>
</feature>
<feature type="transmembrane region" description="Helical" evidence="5">
    <location>
        <begin position="79"/>
        <end position="103"/>
    </location>
</feature>
<evidence type="ECO:0000313" key="6">
    <source>
        <dbReference type="EMBL" id="RDW15551.1"/>
    </source>
</evidence>
<reference evidence="7" key="1">
    <citation type="submission" date="2017-11" db="EMBL/GenBank/DDBJ databases">
        <authorList>
            <person name="Zhu W."/>
        </authorList>
    </citation>
    <scope>NUCLEOTIDE SEQUENCE [LARGE SCALE GENOMIC DNA]</scope>
    <source>
        <strain evidence="7">CAU 1051</strain>
    </source>
</reference>
<dbReference type="Pfam" id="PF02361">
    <property type="entry name" value="CbiQ"/>
    <property type="match status" value="1"/>
</dbReference>
<keyword evidence="7" id="KW-1185">Reference proteome</keyword>
<accession>A0A3D8PJZ4</accession>
<protein>
    <submittedName>
        <fullName evidence="6">Cobalt transporter</fullName>
    </submittedName>
</protein>
<dbReference type="Proteomes" id="UP000256520">
    <property type="component" value="Unassembled WGS sequence"/>
</dbReference>
<dbReference type="RefSeq" id="WP_115751114.1">
    <property type="nucleotide sequence ID" value="NZ_PIOD01000025.1"/>
</dbReference>
<sequence>MEYRQKLFDKLSVEQVKIELLNTAYGNDQTFLAKLDPRTLFIWYLFFGFAPWFIHNQAILIGMFAFVAVMMLIAKSSPLIIFILCLGLLGQGGYLLLAAWFFGGDFSTIMPLVILTMKLSIISLASISVFTSMDPEKLSDGLLKIGVPGQVSFSISYAYRMLPSLIEEYHHVFLSFRLRGKAPEKHGILYWRSIAYFVKIAMLSFYPLMLSTSKRARTTVEALETKGSFYAFNNPKVKAIKLAHLAFRSRDYWFLAFSLVYVISLFVFGILYFK</sequence>
<name>A0A3D8PJZ4_9BACI</name>
<dbReference type="AlphaFoldDB" id="A0A3D8PJZ4"/>
<evidence type="ECO:0000256" key="4">
    <source>
        <dbReference type="ARBA" id="ARBA00023136"/>
    </source>
</evidence>
<dbReference type="OrthoDB" id="2661848at2"/>
<comment type="subcellular location">
    <subcellularLocation>
        <location evidence="1">Membrane</location>
        <topology evidence="1">Multi-pass membrane protein</topology>
    </subcellularLocation>
</comment>
<dbReference type="InterPro" id="IPR003339">
    <property type="entry name" value="ABC/ECF_trnsptr_transmembrane"/>
</dbReference>
<dbReference type="GO" id="GO:0005886">
    <property type="term" value="C:plasma membrane"/>
    <property type="evidence" value="ECO:0007669"/>
    <property type="project" value="UniProtKB-ARBA"/>
</dbReference>
<organism evidence="6 7">
    <name type="scientific">Oceanobacillus chungangensis</name>
    <dbReference type="NCBI Taxonomy" id="1229152"/>
    <lineage>
        <taxon>Bacteria</taxon>
        <taxon>Bacillati</taxon>
        <taxon>Bacillota</taxon>
        <taxon>Bacilli</taxon>
        <taxon>Bacillales</taxon>
        <taxon>Bacillaceae</taxon>
        <taxon>Oceanobacillus</taxon>
    </lineage>
</organism>
<comment type="caution">
    <text evidence="6">The sequence shown here is derived from an EMBL/GenBank/DDBJ whole genome shotgun (WGS) entry which is preliminary data.</text>
</comment>
<gene>
    <name evidence="6" type="ORF">CWR45_17400</name>
</gene>
<keyword evidence="2 5" id="KW-0812">Transmembrane</keyword>
<keyword evidence="4 5" id="KW-0472">Membrane</keyword>
<evidence type="ECO:0000256" key="3">
    <source>
        <dbReference type="ARBA" id="ARBA00022989"/>
    </source>
</evidence>
<evidence type="ECO:0000256" key="1">
    <source>
        <dbReference type="ARBA" id="ARBA00004141"/>
    </source>
</evidence>
<keyword evidence="3 5" id="KW-1133">Transmembrane helix</keyword>
<proteinExistence type="predicted"/>
<feature type="transmembrane region" description="Helical" evidence="5">
    <location>
        <begin position="41"/>
        <end position="67"/>
    </location>
</feature>